<organism evidence="1 2">
    <name type="scientific">Sphingobium terrigena</name>
    <dbReference type="NCBI Taxonomy" id="2304063"/>
    <lineage>
        <taxon>Bacteria</taxon>
        <taxon>Pseudomonadati</taxon>
        <taxon>Pseudomonadota</taxon>
        <taxon>Alphaproteobacteria</taxon>
        <taxon>Sphingomonadales</taxon>
        <taxon>Sphingomonadaceae</taxon>
        <taxon>Sphingobium</taxon>
    </lineage>
</organism>
<accession>A0A418YJE5</accession>
<dbReference type="RefSeq" id="WP_119750562.1">
    <property type="nucleotide sequence ID" value="NZ_QVRA01000048.1"/>
</dbReference>
<dbReference type="NCBIfam" id="TIGR03737">
    <property type="entry name" value="PRTRC_B"/>
    <property type="match status" value="1"/>
</dbReference>
<proteinExistence type="predicted"/>
<protein>
    <submittedName>
        <fullName evidence="1">PRTRC system protein B</fullName>
    </submittedName>
</protein>
<dbReference type="EMBL" id="QVRA01000048">
    <property type="protein sequence ID" value="RJG51102.1"/>
    <property type="molecule type" value="Genomic_DNA"/>
</dbReference>
<evidence type="ECO:0000313" key="1">
    <source>
        <dbReference type="EMBL" id="RJG51102.1"/>
    </source>
</evidence>
<dbReference type="AlphaFoldDB" id="A0A418YJE5"/>
<dbReference type="Proteomes" id="UP000283469">
    <property type="component" value="Unassembled WGS sequence"/>
</dbReference>
<dbReference type="InterPro" id="IPR022280">
    <property type="entry name" value="PRTRC_protein-B"/>
</dbReference>
<reference evidence="1 2" key="1">
    <citation type="submission" date="2018-08" db="EMBL/GenBank/DDBJ databases">
        <title>Sphingobium sp. EO9.</title>
        <authorList>
            <person name="Park Y."/>
            <person name="Kim K.H."/>
            <person name="Jeon C.O."/>
        </authorList>
    </citation>
    <scope>NUCLEOTIDE SEQUENCE [LARGE SCALE GENOMIC DNA]</scope>
    <source>
        <strain evidence="1 2">EO9</strain>
    </source>
</reference>
<dbReference type="InterPro" id="IPR032787">
    <property type="entry name" value="Prok-E2_D"/>
</dbReference>
<comment type="caution">
    <text evidence="1">The sequence shown here is derived from an EMBL/GenBank/DDBJ whole genome shotgun (WGS) entry which is preliminary data.</text>
</comment>
<keyword evidence="2" id="KW-1185">Reference proteome</keyword>
<dbReference type="Pfam" id="PF14460">
    <property type="entry name" value="Prok-E2_D"/>
    <property type="match status" value="1"/>
</dbReference>
<name>A0A418YJE5_9SPHN</name>
<evidence type="ECO:0000313" key="2">
    <source>
        <dbReference type="Proteomes" id="UP000283469"/>
    </source>
</evidence>
<sequence length="278" mass="29630">MSDHSTQFEASGGGLVLTNAILLYRNQAPRNLKPYGASSESGPAFASIHAVEHDGDGQPTIAAGVPLSRAHLRQWTEALGRTVVPEILPENILVAHPDMLAWWSPAQVRPAYFALSAPPAGLRALSARTTLPVPYPAHLFIATRSGLGVYALAANERPNAATPVLHSPVLNVFVNGRLCWGNIPKPKALSAASIPAYESAVFDSWSTHPNPGQELTVSCKGGLVRLWDDLAARRATRFPVSRLKPFGSRGGRQNRSQAKDAVAAKITVASLISMSARV</sequence>
<gene>
    <name evidence="1" type="ORF">D0Z70_23525</name>
</gene>
<dbReference type="OrthoDB" id="7494324at2"/>